<dbReference type="PROSITE" id="PS50250">
    <property type="entry name" value="PCI"/>
    <property type="match status" value="1"/>
</dbReference>
<dbReference type="InterPro" id="IPR057985">
    <property type="entry name" value="TPR_PSMD3_N"/>
</dbReference>
<dbReference type="AlphaFoldDB" id="A0A0F7SJM0"/>
<dbReference type="Gene3D" id="1.25.40.10">
    <property type="entry name" value="Tetratricopeptide repeat domain"/>
    <property type="match status" value="1"/>
</dbReference>
<comment type="similarity">
    <text evidence="1">Belongs to the proteasome subunit S3 family.</text>
</comment>
<dbReference type="GO" id="GO:0030234">
    <property type="term" value="F:enzyme regulator activity"/>
    <property type="evidence" value="ECO:0007669"/>
    <property type="project" value="InterPro"/>
</dbReference>
<dbReference type="PANTHER" id="PTHR10758">
    <property type="entry name" value="26S PROTEASOME NON-ATPASE REGULATORY SUBUNIT 3/COP9 SIGNALOSOME COMPLEX SUBUNIT 3"/>
    <property type="match status" value="1"/>
</dbReference>
<dbReference type="GO" id="GO:0006511">
    <property type="term" value="P:ubiquitin-dependent protein catabolic process"/>
    <property type="evidence" value="ECO:0007669"/>
    <property type="project" value="TreeGrafter"/>
</dbReference>
<evidence type="ECO:0000256" key="1">
    <source>
        <dbReference type="ARBA" id="ARBA00007912"/>
    </source>
</evidence>
<protein>
    <submittedName>
        <fullName evidence="5">26S proteasome regulatory complex, subunit RPN3/PSMD3</fullName>
    </submittedName>
</protein>
<dbReference type="InterPro" id="IPR050756">
    <property type="entry name" value="CSN3"/>
</dbReference>
<name>A0A0F7SJM0_PHARH</name>
<evidence type="ECO:0000259" key="4">
    <source>
        <dbReference type="PROSITE" id="PS50250"/>
    </source>
</evidence>
<dbReference type="InterPro" id="IPR000717">
    <property type="entry name" value="PCI_dom"/>
</dbReference>
<dbReference type="Pfam" id="PF01399">
    <property type="entry name" value="PCI"/>
    <property type="match status" value="1"/>
</dbReference>
<evidence type="ECO:0000313" key="5">
    <source>
        <dbReference type="EMBL" id="CDZ97848.1"/>
    </source>
</evidence>
<reference evidence="5" key="1">
    <citation type="submission" date="2014-08" db="EMBL/GenBank/DDBJ databases">
        <authorList>
            <person name="Sharma Rahul"/>
            <person name="Thines Marco"/>
        </authorList>
    </citation>
    <scope>NUCLEOTIDE SEQUENCE</scope>
</reference>
<dbReference type="SMART" id="SM00088">
    <property type="entry name" value="PINT"/>
    <property type="match status" value="1"/>
</dbReference>
<dbReference type="Pfam" id="PF25573">
    <property type="entry name" value="TPR_PSMD3_N"/>
    <property type="match status" value="1"/>
</dbReference>
<proteinExistence type="inferred from homology"/>
<feature type="compositionally biased region" description="Low complexity" evidence="3">
    <location>
        <begin position="124"/>
        <end position="141"/>
    </location>
</feature>
<feature type="region of interest" description="Disordered" evidence="3">
    <location>
        <begin position="117"/>
        <end position="141"/>
    </location>
</feature>
<dbReference type="InterPro" id="IPR013586">
    <property type="entry name" value="PSMD3_C"/>
</dbReference>
<dbReference type="SUPFAM" id="SSF81901">
    <property type="entry name" value="HCP-like"/>
    <property type="match status" value="1"/>
</dbReference>
<dbReference type="EMBL" id="LN483249">
    <property type="protein sequence ID" value="CDZ97848.1"/>
    <property type="molecule type" value="Genomic_DNA"/>
</dbReference>
<feature type="region of interest" description="Disordered" evidence="3">
    <location>
        <begin position="1"/>
        <end position="37"/>
    </location>
</feature>
<keyword evidence="2 5" id="KW-0647">Proteasome</keyword>
<dbReference type="GO" id="GO:0042176">
    <property type="term" value="P:regulation of protein catabolic process"/>
    <property type="evidence" value="ECO:0007669"/>
    <property type="project" value="InterPro"/>
</dbReference>
<dbReference type="InterPro" id="IPR011990">
    <property type="entry name" value="TPR-like_helical_dom_sf"/>
</dbReference>
<dbReference type="GO" id="GO:0008541">
    <property type="term" value="C:proteasome regulatory particle, lid subcomplex"/>
    <property type="evidence" value="ECO:0007669"/>
    <property type="project" value="TreeGrafter"/>
</dbReference>
<feature type="domain" description="PCI" evidence="4">
    <location>
        <begin position="278"/>
        <end position="458"/>
    </location>
</feature>
<dbReference type="Gene3D" id="1.25.40.570">
    <property type="match status" value="1"/>
</dbReference>
<sequence>MSDPLAPAKEIVPPAKDETKGSTPSAITPAEPKPKAPLTIKQELETNLDLLDRGVSSFEPRYLARVLRTLTTLRKKLGGPKGDGLKALKEVLVESYPKSSSTASSLASILPEAPASEESMDIDASSAPAEPASSSSATVAASSKEKEVTEILPEADVYLRLLVTLVLIDTKALDKAEKVAHETVDLIQSLNRRSLDHLSAKVYFYLGRIYELQSKEAELRPLFLQAHRNATLRRDEDLQSTLINLLLRNYFAHNLLDQADKLVSKSVFPESAGNAQLARYLYYLGRIKAVQLNYTEAHAHLQQAIRRAPSAHIAPGFLQTAYKFFIVVDLLMGNIPERSTFRLPVLKTALVPYFQIVQAVRSGDLSAFQTALSTHSATFQQDSTSTLILRLRHNVLKTALHQISLAYARISLREICVKLQLDNEQDAEYVVTKAVRDGVLGAGVGVDHEKGWMVCGKTEGVLESGEPRGVFAKRIQFCLDLHNESVKAMRFPLNAHRKDLDQGAEARAHARELAQEIAEGADVDEDDEMDF</sequence>
<accession>A0A0F7SJM0</accession>
<organism evidence="5">
    <name type="scientific">Phaffia rhodozyma</name>
    <name type="common">Yeast</name>
    <name type="synonym">Xanthophyllomyces dendrorhous</name>
    <dbReference type="NCBI Taxonomy" id="264483"/>
    <lineage>
        <taxon>Eukaryota</taxon>
        <taxon>Fungi</taxon>
        <taxon>Dikarya</taxon>
        <taxon>Basidiomycota</taxon>
        <taxon>Agaricomycotina</taxon>
        <taxon>Tremellomycetes</taxon>
        <taxon>Cystofilobasidiales</taxon>
        <taxon>Mrakiaceae</taxon>
        <taxon>Phaffia</taxon>
    </lineage>
</organism>
<evidence type="ECO:0000256" key="3">
    <source>
        <dbReference type="SAM" id="MobiDB-lite"/>
    </source>
</evidence>
<dbReference type="PANTHER" id="PTHR10758:SF2">
    <property type="entry name" value="26S PROTEASOME NON-ATPASE REGULATORY SUBUNIT 3"/>
    <property type="match status" value="1"/>
</dbReference>
<evidence type="ECO:0000256" key="2">
    <source>
        <dbReference type="ARBA" id="ARBA00022942"/>
    </source>
</evidence>
<dbReference type="Pfam" id="PF08375">
    <property type="entry name" value="Rpn3_C"/>
    <property type="match status" value="1"/>
</dbReference>
<dbReference type="SMART" id="SM00753">
    <property type="entry name" value="PAM"/>
    <property type="match status" value="1"/>
</dbReference>